<comment type="caution">
    <text evidence="2">The sequence shown here is derived from an EMBL/GenBank/DDBJ whole genome shotgun (WGS) entry which is preliminary data.</text>
</comment>
<reference evidence="2" key="1">
    <citation type="submission" date="2021-02" db="EMBL/GenBank/DDBJ databases">
        <authorList>
            <person name="Nowell W R."/>
        </authorList>
    </citation>
    <scope>NUCLEOTIDE SEQUENCE</scope>
</reference>
<keyword evidence="3" id="KW-1185">Reference proteome</keyword>
<organism evidence="2 3">
    <name type="scientific">Adineta steineri</name>
    <dbReference type="NCBI Taxonomy" id="433720"/>
    <lineage>
        <taxon>Eukaryota</taxon>
        <taxon>Metazoa</taxon>
        <taxon>Spiralia</taxon>
        <taxon>Gnathifera</taxon>
        <taxon>Rotifera</taxon>
        <taxon>Eurotatoria</taxon>
        <taxon>Bdelloidea</taxon>
        <taxon>Adinetida</taxon>
        <taxon>Adinetidae</taxon>
        <taxon>Adineta</taxon>
    </lineage>
</organism>
<name>A0A816BTZ7_9BILA</name>
<gene>
    <name evidence="1" type="ORF">BJG266_LOCUS37633</name>
    <name evidence="2" type="ORF">QVE165_LOCUS54522</name>
</gene>
<evidence type="ECO:0000313" key="3">
    <source>
        <dbReference type="Proteomes" id="UP000663832"/>
    </source>
</evidence>
<dbReference type="EMBL" id="CAJNOM010001608">
    <property type="protein sequence ID" value="CAF1614079.1"/>
    <property type="molecule type" value="Genomic_DNA"/>
</dbReference>
<proteinExistence type="predicted"/>
<dbReference type="AlphaFoldDB" id="A0A816BTZ7"/>
<dbReference type="EMBL" id="CAJNOI010001282">
    <property type="protein sequence ID" value="CAF1400667.1"/>
    <property type="molecule type" value="Genomic_DNA"/>
</dbReference>
<protein>
    <submittedName>
        <fullName evidence="2">Uncharacterized protein</fullName>
    </submittedName>
</protein>
<sequence length="592" mass="68674">MVTIFDNLADLSLIEIFSYLSCVDALWCFNNLNIRLTRLLIERGFYYHINLSSTRFHRFRKFLSLLRFNEIESLIIDCYSSPLQLRCWPYLPHLRILKVKGVRNVINVFNFAQRHSTTLTHLVVKSSEYFKTGGLTAKLCYPLWNLCEFITEILNHMSALCSLDLGMGSSFFLHRWPFKTIQMPLTYLAITLSVTHTLLDIMSTEPLSHTLEQLHIKLCGGPGLMESLGAIRLLPQMKVLHTFSFVKSFNWHSFLEWTFVKILTSSNIMPVLRRINFSLVISVDDLIRMRNSALFTDFRHIDIHYAFIINDDCPHIELLNYVPRGSQSHSRQIASATFISDCWPDNQPFRTPGQFYFAKSKNRQHLFYTLPWIFNEFFKLSVPDRCISEVEVFISSSSITKIHSSYLTELNVSDNLASPASFFPQIMSSNRIMELRLYRCNRQVSMNLSNVSHLILIDGLDSLNSSLLSLNIRSIQIILHHECLRFAADDWTALHTLSTLPLLNSLRIILYGMHSPPDGTNCQIIAETTPNLLDFSFCFRRINCEDRYDIKSAFKKHCLFIKQLRNSILNLSLNKKAYDYVEKDGCGLIMWF</sequence>
<dbReference type="Proteomes" id="UP000663877">
    <property type="component" value="Unassembled WGS sequence"/>
</dbReference>
<accession>A0A816BTZ7</accession>
<dbReference type="OrthoDB" id="10011115at2759"/>
<dbReference type="Proteomes" id="UP000663832">
    <property type="component" value="Unassembled WGS sequence"/>
</dbReference>
<evidence type="ECO:0000313" key="1">
    <source>
        <dbReference type="EMBL" id="CAF1400667.1"/>
    </source>
</evidence>
<evidence type="ECO:0000313" key="2">
    <source>
        <dbReference type="EMBL" id="CAF1614079.1"/>
    </source>
</evidence>